<keyword evidence="4 6" id="KW-1133">Transmembrane helix</keyword>
<comment type="subcellular location">
    <subcellularLocation>
        <location evidence="1">Cell membrane</location>
        <topology evidence="1">Multi-pass membrane protein</topology>
    </subcellularLocation>
</comment>
<feature type="transmembrane region" description="Helical" evidence="6">
    <location>
        <begin position="184"/>
        <end position="204"/>
    </location>
</feature>
<evidence type="ECO:0000256" key="3">
    <source>
        <dbReference type="ARBA" id="ARBA00022692"/>
    </source>
</evidence>
<dbReference type="InterPro" id="IPR017039">
    <property type="entry name" value="Virul_fac_BrkB"/>
</dbReference>
<sequence length="418" mass="45124">MAKSVLDQPVEVLAPRAPDAPNLYGPTLQEVKEASGIVAKVKGLLDWYNHSRVGRGMRRYTLKRGNLLAGGVSYTSLFSIAAALTVGWTIFMYFLGGNDELREAVLHSLESAMPGLIDAGDGTGMIDPDSLIQTNIWSLTGIVGLLVLVFSASKTMDALKMSLWSMFGIVRLPSSAIAIKIRDLFGFAILGIGVVATAALGILMNTVGSWFIEALSIEGGAGRALLNLATLLAAFIVDTLLVVALVRVTAGVRVPSRDLWIGAGVAGVGSAILRYLGTSAVGSVADNPLLAASAALVTLMLWVNLIVRILLMVAAWMANPFYAEFPQDPNYVHGDGTPNYVTMTEPDTLDWPHNPLTGDIAFDPRENPESYETVLIDEVWHSPRAKWLRARIESSETKAQKYRDELLTMGRRQQVGEK</sequence>
<evidence type="ECO:0000256" key="6">
    <source>
        <dbReference type="SAM" id="Phobius"/>
    </source>
</evidence>
<proteinExistence type="predicted"/>
<dbReference type="OrthoDB" id="5143175at2"/>
<name>A0A9W5RCY2_9ACTO</name>
<evidence type="ECO:0000256" key="5">
    <source>
        <dbReference type="ARBA" id="ARBA00023136"/>
    </source>
</evidence>
<dbReference type="PANTHER" id="PTHR30213">
    <property type="entry name" value="INNER MEMBRANE PROTEIN YHJD"/>
    <property type="match status" value="1"/>
</dbReference>
<dbReference type="Proteomes" id="UP000014387">
    <property type="component" value="Unassembled WGS sequence"/>
</dbReference>
<reference evidence="7 8" key="1">
    <citation type="submission" date="2013-05" db="EMBL/GenBank/DDBJ databases">
        <title>The Genome Sequence of Actinomyces europaeus ACS-120-V-COL10B.</title>
        <authorList>
            <consortium name="The Broad Institute Genomics Platform"/>
            <person name="Earl A."/>
            <person name="Ward D."/>
            <person name="Feldgarden M."/>
            <person name="Gevers D."/>
            <person name="Saerens B."/>
            <person name="Vaneechoutte M."/>
            <person name="Walker B."/>
            <person name="Young S."/>
            <person name="Zeng Q."/>
            <person name="Gargeya S."/>
            <person name="Fitzgerald M."/>
            <person name="Haas B."/>
            <person name="Abouelleil A."/>
            <person name="Allen A.W."/>
            <person name="Alvarado L."/>
            <person name="Arachchi H.M."/>
            <person name="Berlin A.M."/>
            <person name="Chapman S.B."/>
            <person name="Gainer-Dewar J."/>
            <person name="Goldberg J."/>
            <person name="Griggs A."/>
            <person name="Gujja S."/>
            <person name="Hansen M."/>
            <person name="Howarth C."/>
            <person name="Imamovic A."/>
            <person name="Ireland A."/>
            <person name="Larimer J."/>
            <person name="McCowan C."/>
            <person name="Murphy C."/>
            <person name="Pearson M."/>
            <person name="Poon T.W."/>
            <person name="Priest M."/>
            <person name="Roberts A."/>
            <person name="Saif S."/>
            <person name="Shea T."/>
            <person name="Sisk P."/>
            <person name="Sykes S."/>
            <person name="Wortman J."/>
            <person name="Nusbaum C."/>
            <person name="Birren B."/>
        </authorList>
    </citation>
    <scope>NUCLEOTIDE SEQUENCE [LARGE SCALE GENOMIC DNA]</scope>
    <source>
        <strain evidence="7 8">ACS-120-V-Col10b</strain>
    </source>
</reference>
<gene>
    <name evidence="7" type="ORF">HMPREF9238_01491</name>
</gene>
<feature type="transmembrane region" description="Helical" evidence="6">
    <location>
        <begin position="224"/>
        <end position="246"/>
    </location>
</feature>
<keyword evidence="3 6" id="KW-0812">Transmembrane</keyword>
<evidence type="ECO:0000256" key="4">
    <source>
        <dbReference type="ARBA" id="ARBA00022989"/>
    </source>
</evidence>
<accession>A0A9W5RCY2</accession>
<dbReference type="EMBL" id="AGWN01000002">
    <property type="protein sequence ID" value="EPD29511.1"/>
    <property type="molecule type" value="Genomic_DNA"/>
</dbReference>
<feature type="transmembrane region" description="Helical" evidence="6">
    <location>
        <begin position="67"/>
        <end position="95"/>
    </location>
</feature>
<evidence type="ECO:0008006" key="9">
    <source>
        <dbReference type="Google" id="ProtNLM"/>
    </source>
</evidence>
<feature type="transmembrane region" description="Helical" evidence="6">
    <location>
        <begin position="136"/>
        <end position="153"/>
    </location>
</feature>
<keyword evidence="2" id="KW-1003">Cell membrane</keyword>
<feature type="transmembrane region" description="Helical" evidence="6">
    <location>
        <begin position="289"/>
        <end position="311"/>
    </location>
</feature>
<protein>
    <recommendedName>
        <fullName evidence="9">YihY family protein</fullName>
    </recommendedName>
</protein>
<dbReference type="GO" id="GO:0005886">
    <property type="term" value="C:plasma membrane"/>
    <property type="evidence" value="ECO:0007669"/>
    <property type="project" value="UniProtKB-SubCell"/>
</dbReference>
<keyword evidence="5 6" id="KW-0472">Membrane</keyword>
<evidence type="ECO:0000313" key="7">
    <source>
        <dbReference type="EMBL" id="EPD29511.1"/>
    </source>
</evidence>
<evidence type="ECO:0000256" key="2">
    <source>
        <dbReference type="ARBA" id="ARBA00022475"/>
    </source>
</evidence>
<evidence type="ECO:0000256" key="1">
    <source>
        <dbReference type="ARBA" id="ARBA00004651"/>
    </source>
</evidence>
<comment type="caution">
    <text evidence="7">The sequence shown here is derived from an EMBL/GenBank/DDBJ whole genome shotgun (WGS) entry which is preliminary data.</text>
</comment>
<dbReference type="Pfam" id="PF03631">
    <property type="entry name" value="Virul_fac_BrkB"/>
    <property type="match status" value="1"/>
</dbReference>
<dbReference type="AlphaFoldDB" id="A0A9W5RCY2"/>
<feature type="transmembrane region" description="Helical" evidence="6">
    <location>
        <begin position="258"/>
        <end position="277"/>
    </location>
</feature>
<keyword evidence="8" id="KW-1185">Reference proteome</keyword>
<evidence type="ECO:0000313" key="8">
    <source>
        <dbReference type="Proteomes" id="UP000014387"/>
    </source>
</evidence>
<organism evidence="7 8">
    <name type="scientific">Gleimia europaea ACS-120-V-Col10b</name>
    <dbReference type="NCBI Taxonomy" id="883069"/>
    <lineage>
        <taxon>Bacteria</taxon>
        <taxon>Bacillati</taxon>
        <taxon>Actinomycetota</taxon>
        <taxon>Actinomycetes</taxon>
        <taxon>Actinomycetales</taxon>
        <taxon>Actinomycetaceae</taxon>
        <taxon>Gleimia</taxon>
    </lineage>
</organism>
<dbReference type="PANTHER" id="PTHR30213:SF1">
    <property type="entry name" value="INNER MEMBRANE PROTEIN YHJD"/>
    <property type="match status" value="1"/>
</dbReference>